<protein>
    <submittedName>
        <fullName evidence="6">Cell division control protein 6</fullName>
    </submittedName>
</protein>
<dbReference type="GO" id="GO:0016887">
    <property type="term" value="F:ATP hydrolysis activity"/>
    <property type="evidence" value="ECO:0007669"/>
    <property type="project" value="InterPro"/>
</dbReference>
<keyword evidence="3" id="KW-0547">Nucleotide-binding</keyword>
<accession>M0IGR5</accession>
<dbReference type="SMART" id="SM00382">
    <property type="entry name" value="AAA"/>
    <property type="match status" value="1"/>
</dbReference>
<dbReference type="STRING" id="662479.C440_08052"/>
<evidence type="ECO:0000256" key="4">
    <source>
        <dbReference type="ARBA" id="ARBA00022840"/>
    </source>
</evidence>
<dbReference type="InterPro" id="IPR027417">
    <property type="entry name" value="P-loop_NTPase"/>
</dbReference>
<comment type="caution">
    <text evidence="6">The sequence shown here is derived from an EMBL/GenBank/DDBJ whole genome shotgun (WGS) entry which is preliminary data.</text>
</comment>
<proteinExistence type="inferred from homology"/>
<dbReference type="InterPro" id="IPR003593">
    <property type="entry name" value="AAA+_ATPase"/>
</dbReference>
<comment type="similarity">
    <text evidence="1">Belongs to the CDC6/cdc18 family.</text>
</comment>
<evidence type="ECO:0000313" key="6">
    <source>
        <dbReference type="EMBL" id="ELZ95013.1"/>
    </source>
</evidence>
<dbReference type="PANTHER" id="PTHR10763:SF22">
    <property type="entry name" value="ORC1-TYPE DNA REPLICATION PROTEIN"/>
    <property type="match status" value="1"/>
</dbReference>
<keyword evidence="6" id="KW-0131">Cell cycle</keyword>
<sequence>MIRDARALRDNFVPADLEHRNAEIGHLSSYLAPIEDDESGEDILITGPSGAGKTTLAKFVTAELERATLGARSAYANCLSNSTNAGVLHSLMRDANLGIEFDRGSTPVGEYLDKIRDLDEQFVVILDEVDVLEDPSLVAMLYDVPNVTTLMVCVSEDAFLTGLDMRVSSRARAAASVKLEKYRDREIADIIRARVEYGLDPGAVDEATIQHMASLAAGDARLAITNLRRAAERADQDDLSALSPGLVDEVADGAAGEVHERNVERLSTHKRLLYDIVHEHGELPSSELHAEYERRIGSAKSKVTRRRYLGALERYRLIEKEGATRGTRYRLVEP</sequence>
<dbReference type="PATRIC" id="fig|662479.7.peg.1628"/>
<evidence type="ECO:0000256" key="1">
    <source>
        <dbReference type="ARBA" id="ARBA00006184"/>
    </source>
</evidence>
<dbReference type="AlphaFoldDB" id="M0IGR5"/>
<dbReference type="Proteomes" id="UP000011550">
    <property type="component" value="Unassembled WGS sequence"/>
</dbReference>
<dbReference type="EMBL" id="AOLN01000011">
    <property type="protein sequence ID" value="ELZ95013.1"/>
    <property type="molecule type" value="Genomic_DNA"/>
</dbReference>
<dbReference type="InterPro" id="IPR055237">
    <property type="entry name" value="Cdc6_lid"/>
</dbReference>
<reference evidence="6 7" key="1">
    <citation type="journal article" date="2014" name="PLoS Genet.">
        <title>Phylogenetically driven sequencing of extremely halophilic archaea reveals strategies for static and dynamic osmo-response.</title>
        <authorList>
            <person name="Becker E.A."/>
            <person name="Seitzer P.M."/>
            <person name="Tritt A."/>
            <person name="Larsen D."/>
            <person name="Krusor M."/>
            <person name="Yao A.I."/>
            <person name="Wu D."/>
            <person name="Madern D."/>
            <person name="Eisen J.A."/>
            <person name="Darling A.E."/>
            <person name="Facciotti M.T."/>
        </authorList>
    </citation>
    <scope>NUCLEOTIDE SEQUENCE [LARGE SCALE GENOMIC DNA]</scope>
    <source>
        <strain evidence="6 7">ATCC BAA-1512</strain>
    </source>
</reference>
<dbReference type="Pfam" id="PF22703">
    <property type="entry name" value="Cdc6_lid"/>
    <property type="match status" value="1"/>
</dbReference>
<organism evidence="6 7">
    <name type="scientific">Haloferax mucosum ATCC BAA-1512</name>
    <dbReference type="NCBI Taxonomy" id="662479"/>
    <lineage>
        <taxon>Archaea</taxon>
        <taxon>Methanobacteriati</taxon>
        <taxon>Methanobacteriota</taxon>
        <taxon>Stenosarchaea group</taxon>
        <taxon>Halobacteria</taxon>
        <taxon>Halobacteriales</taxon>
        <taxon>Haloferacaceae</taxon>
        <taxon>Haloferax</taxon>
    </lineage>
</organism>
<keyword evidence="2" id="KW-0235">DNA replication</keyword>
<dbReference type="Gene3D" id="3.40.50.300">
    <property type="entry name" value="P-loop containing nucleotide triphosphate hydrolases"/>
    <property type="match status" value="1"/>
</dbReference>
<dbReference type="GO" id="GO:0005524">
    <property type="term" value="F:ATP binding"/>
    <property type="evidence" value="ECO:0007669"/>
    <property type="project" value="UniProtKB-KW"/>
</dbReference>
<keyword evidence="4" id="KW-0067">ATP-binding</keyword>
<dbReference type="GO" id="GO:0051301">
    <property type="term" value="P:cell division"/>
    <property type="evidence" value="ECO:0007669"/>
    <property type="project" value="UniProtKB-KW"/>
</dbReference>
<dbReference type="RefSeq" id="WP_008319838.1">
    <property type="nucleotide sequence ID" value="NZ_AOLN01000011.1"/>
</dbReference>
<dbReference type="InterPro" id="IPR049945">
    <property type="entry name" value="AAA_22"/>
</dbReference>
<dbReference type="Pfam" id="PF13401">
    <property type="entry name" value="AAA_22"/>
    <property type="match status" value="1"/>
</dbReference>
<evidence type="ECO:0000313" key="7">
    <source>
        <dbReference type="Proteomes" id="UP000011550"/>
    </source>
</evidence>
<dbReference type="InterPro" id="IPR050311">
    <property type="entry name" value="ORC1/CDC6"/>
</dbReference>
<keyword evidence="6" id="KW-0132">Cell division</keyword>
<name>M0IGR5_9EURY</name>
<dbReference type="Gene3D" id="1.10.8.60">
    <property type="match status" value="1"/>
</dbReference>
<keyword evidence="7" id="KW-1185">Reference proteome</keyword>
<evidence type="ECO:0000256" key="3">
    <source>
        <dbReference type="ARBA" id="ARBA00022741"/>
    </source>
</evidence>
<dbReference type="OrthoDB" id="270161at2157"/>
<dbReference type="GO" id="GO:0006260">
    <property type="term" value="P:DNA replication"/>
    <property type="evidence" value="ECO:0007669"/>
    <property type="project" value="UniProtKB-KW"/>
</dbReference>
<evidence type="ECO:0000256" key="2">
    <source>
        <dbReference type="ARBA" id="ARBA00022705"/>
    </source>
</evidence>
<evidence type="ECO:0000259" key="5">
    <source>
        <dbReference type="SMART" id="SM00382"/>
    </source>
</evidence>
<dbReference type="PANTHER" id="PTHR10763">
    <property type="entry name" value="CELL DIVISION CONTROL PROTEIN 6-RELATED"/>
    <property type="match status" value="1"/>
</dbReference>
<gene>
    <name evidence="6" type="ORF">C440_08052</name>
</gene>
<feature type="domain" description="AAA+ ATPase" evidence="5">
    <location>
        <begin position="39"/>
        <end position="201"/>
    </location>
</feature>
<dbReference type="SUPFAM" id="SSF52540">
    <property type="entry name" value="P-loop containing nucleoside triphosphate hydrolases"/>
    <property type="match status" value="1"/>
</dbReference>